<dbReference type="SMART" id="SM00739">
    <property type="entry name" value="KOW"/>
    <property type="match status" value="1"/>
</dbReference>
<dbReference type="GO" id="GO:0003735">
    <property type="term" value="F:structural constituent of ribosome"/>
    <property type="evidence" value="ECO:0007669"/>
    <property type="project" value="InterPro"/>
</dbReference>
<keyword evidence="5 8" id="KW-0687">Ribonucleoprotein</keyword>
<keyword evidence="3 8" id="KW-0694">RNA-binding</keyword>
<dbReference type="SUPFAM" id="SSF50104">
    <property type="entry name" value="Translation proteins SH3-like domain"/>
    <property type="match status" value="1"/>
</dbReference>
<evidence type="ECO:0000313" key="11">
    <source>
        <dbReference type="EMBL" id="KGO89341.1"/>
    </source>
</evidence>
<evidence type="ECO:0000256" key="5">
    <source>
        <dbReference type="ARBA" id="ARBA00023274"/>
    </source>
</evidence>
<evidence type="ECO:0000313" key="12">
    <source>
        <dbReference type="Proteomes" id="UP000030121"/>
    </source>
</evidence>
<dbReference type="HAMAP" id="MF_01326_B">
    <property type="entry name" value="Ribosomal_uL24_B"/>
    <property type="match status" value="1"/>
</dbReference>
<accession>A0A0A2MCI9</accession>
<feature type="domain" description="KOW" evidence="10">
    <location>
        <begin position="5"/>
        <end position="32"/>
    </location>
</feature>
<dbReference type="RefSeq" id="WP_026981380.1">
    <property type="nucleotide sequence ID" value="NZ_JRLW01000009.1"/>
</dbReference>
<evidence type="ECO:0000256" key="2">
    <source>
        <dbReference type="ARBA" id="ARBA00022730"/>
    </source>
</evidence>
<keyword evidence="2 8" id="KW-0699">rRNA-binding</keyword>
<comment type="similarity">
    <text evidence="1 8 9">Belongs to the universal ribosomal protein uL24 family.</text>
</comment>
<dbReference type="InterPro" id="IPR008991">
    <property type="entry name" value="Translation_prot_SH3-like_sf"/>
</dbReference>
<dbReference type="Gene3D" id="2.30.30.30">
    <property type="match status" value="1"/>
</dbReference>
<dbReference type="eggNOG" id="COG0198">
    <property type="taxonomic scope" value="Bacteria"/>
</dbReference>
<dbReference type="Pfam" id="PF00467">
    <property type="entry name" value="KOW"/>
    <property type="match status" value="1"/>
</dbReference>
<evidence type="ECO:0000256" key="6">
    <source>
        <dbReference type="ARBA" id="ARBA00035206"/>
    </source>
</evidence>
<dbReference type="Pfam" id="PF17136">
    <property type="entry name" value="ribosomal_L24"/>
    <property type="match status" value="1"/>
</dbReference>
<evidence type="ECO:0000256" key="7">
    <source>
        <dbReference type="ARBA" id="ARBA00058688"/>
    </source>
</evidence>
<dbReference type="OrthoDB" id="9807419at2"/>
<keyword evidence="4 8" id="KW-0689">Ribosomal protein</keyword>
<keyword evidence="12" id="KW-1185">Reference proteome</keyword>
<comment type="caution">
    <text evidence="11">The sequence shown here is derived from an EMBL/GenBank/DDBJ whole genome shotgun (WGS) entry which is preliminary data.</text>
</comment>
<dbReference type="PROSITE" id="PS01108">
    <property type="entry name" value="RIBOSOMAL_L24"/>
    <property type="match status" value="1"/>
</dbReference>
<dbReference type="InterPro" id="IPR014722">
    <property type="entry name" value="Rib_uL2_dom2"/>
</dbReference>
<evidence type="ECO:0000256" key="4">
    <source>
        <dbReference type="ARBA" id="ARBA00022980"/>
    </source>
</evidence>
<dbReference type="InterPro" id="IPR005825">
    <property type="entry name" value="Ribosomal_uL24_CS"/>
</dbReference>
<evidence type="ECO:0000256" key="1">
    <source>
        <dbReference type="ARBA" id="ARBA00010618"/>
    </source>
</evidence>
<dbReference type="GO" id="GO:1990904">
    <property type="term" value="C:ribonucleoprotein complex"/>
    <property type="evidence" value="ECO:0007669"/>
    <property type="project" value="UniProtKB-KW"/>
</dbReference>
<dbReference type="PANTHER" id="PTHR12903">
    <property type="entry name" value="MITOCHONDRIAL RIBOSOMAL PROTEIN L24"/>
    <property type="match status" value="1"/>
</dbReference>
<dbReference type="STRING" id="1121899.GCA_000430025_00367"/>
<dbReference type="GO" id="GO:0006412">
    <property type="term" value="P:translation"/>
    <property type="evidence" value="ECO:0007669"/>
    <property type="project" value="UniProtKB-UniRule"/>
</dbReference>
<evidence type="ECO:0000256" key="9">
    <source>
        <dbReference type="RuleBase" id="RU003477"/>
    </source>
</evidence>
<dbReference type="NCBIfam" id="TIGR01079">
    <property type="entry name" value="rplX_bact"/>
    <property type="match status" value="1"/>
</dbReference>
<reference evidence="11 12" key="1">
    <citation type="submission" date="2013-09" db="EMBL/GenBank/DDBJ databases">
        <authorList>
            <person name="Zeng Z."/>
            <person name="Chen C."/>
        </authorList>
    </citation>
    <scope>NUCLEOTIDE SEQUENCE [LARGE SCALE GENOMIC DNA]</scope>
    <source>
        <strain evidence="11 12">GH29-5</strain>
    </source>
</reference>
<protein>
    <recommendedName>
        <fullName evidence="6 8">Large ribosomal subunit protein uL24</fullName>
    </recommendedName>
</protein>
<sequence length="104" mass="11196">MMKLKIKSGDVVKVIAGDHKGAEGKVLRVLREKNKAVVEGVNLVSKHTKPSAKNPQGGIVKKEAPIHISNIALIDPKTKSATRVGVKVEGDKKVRISKKSNQVL</sequence>
<dbReference type="EMBL" id="JRLW01000009">
    <property type="protein sequence ID" value="KGO89341.1"/>
    <property type="molecule type" value="Genomic_DNA"/>
</dbReference>
<comment type="subunit">
    <text evidence="8">Part of the 50S ribosomal subunit.</text>
</comment>
<dbReference type="InterPro" id="IPR005824">
    <property type="entry name" value="KOW"/>
</dbReference>
<dbReference type="GO" id="GO:0005840">
    <property type="term" value="C:ribosome"/>
    <property type="evidence" value="ECO:0007669"/>
    <property type="project" value="UniProtKB-KW"/>
</dbReference>
<name>A0A0A2MCI9_9FLAO</name>
<evidence type="ECO:0000256" key="8">
    <source>
        <dbReference type="HAMAP-Rule" id="MF_01326"/>
    </source>
</evidence>
<dbReference type="InterPro" id="IPR057264">
    <property type="entry name" value="Ribosomal_uL24_C"/>
</dbReference>
<dbReference type="InterPro" id="IPR003256">
    <property type="entry name" value="Ribosomal_uL24"/>
</dbReference>
<dbReference type="Proteomes" id="UP000030121">
    <property type="component" value="Unassembled WGS sequence"/>
</dbReference>
<dbReference type="FunFam" id="2.30.30.30:FF:000004">
    <property type="entry name" value="50S ribosomal protein L24"/>
    <property type="match status" value="1"/>
</dbReference>
<gene>
    <name evidence="8" type="primary">rplX</name>
    <name evidence="11" type="ORF">Q764_08140</name>
</gene>
<dbReference type="InterPro" id="IPR041988">
    <property type="entry name" value="Ribosomal_uL24_KOW"/>
</dbReference>
<dbReference type="AlphaFoldDB" id="A0A0A2MCI9"/>
<evidence type="ECO:0000256" key="3">
    <source>
        <dbReference type="ARBA" id="ARBA00022884"/>
    </source>
</evidence>
<comment type="function">
    <text evidence="7 8">One of the proteins that surrounds the polypeptide exit tunnel on the outside of the subunit.</text>
</comment>
<comment type="function">
    <text evidence="8">One of two assembly initiator proteins, it binds directly to the 5'-end of the 23S rRNA, where it nucleates assembly of the 50S subunit.</text>
</comment>
<evidence type="ECO:0000259" key="10">
    <source>
        <dbReference type="SMART" id="SM00739"/>
    </source>
</evidence>
<dbReference type="GO" id="GO:0019843">
    <property type="term" value="F:rRNA binding"/>
    <property type="evidence" value="ECO:0007669"/>
    <property type="project" value="UniProtKB-UniRule"/>
</dbReference>
<organism evidence="11 12">
    <name type="scientific">Flavobacterium suncheonense GH29-5 = DSM 17707</name>
    <dbReference type="NCBI Taxonomy" id="1121899"/>
    <lineage>
        <taxon>Bacteria</taxon>
        <taxon>Pseudomonadati</taxon>
        <taxon>Bacteroidota</taxon>
        <taxon>Flavobacteriia</taxon>
        <taxon>Flavobacteriales</taxon>
        <taxon>Flavobacteriaceae</taxon>
        <taxon>Flavobacterium</taxon>
    </lineage>
</organism>
<proteinExistence type="inferred from homology"/>
<dbReference type="CDD" id="cd06089">
    <property type="entry name" value="KOW_RPL26"/>
    <property type="match status" value="1"/>
</dbReference>